<dbReference type="STRING" id="230819.A0A5C3KUE9"/>
<dbReference type="InterPro" id="IPR044053">
    <property type="entry name" value="AsaB-like"/>
</dbReference>
<dbReference type="EMBL" id="ML210338">
    <property type="protein sequence ID" value="TFK19498.1"/>
    <property type="molecule type" value="Genomic_DNA"/>
</dbReference>
<evidence type="ECO:0000256" key="1">
    <source>
        <dbReference type="ARBA" id="ARBA00023604"/>
    </source>
</evidence>
<reference evidence="2 3" key="1">
    <citation type="journal article" date="2019" name="Nat. Ecol. Evol.">
        <title>Megaphylogeny resolves global patterns of mushroom evolution.</title>
        <authorList>
            <person name="Varga T."/>
            <person name="Krizsan K."/>
            <person name="Foldi C."/>
            <person name="Dima B."/>
            <person name="Sanchez-Garcia M."/>
            <person name="Sanchez-Ramirez S."/>
            <person name="Szollosi G.J."/>
            <person name="Szarkandi J.G."/>
            <person name="Papp V."/>
            <person name="Albert L."/>
            <person name="Andreopoulos W."/>
            <person name="Angelini C."/>
            <person name="Antonin V."/>
            <person name="Barry K.W."/>
            <person name="Bougher N.L."/>
            <person name="Buchanan P."/>
            <person name="Buyck B."/>
            <person name="Bense V."/>
            <person name="Catcheside P."/>
            <person name="Chovatia M."/>
            <person name="Cooper J."/>
            <person name="Damon W."/>
            <person name="Desjardin D."/>
            <person name="Finy P."/>
            <person name="Geml J."/>
            <person name="Haridas S."/>
            <person name="Hughes K."/>
            <person name="Justo A."/>
            <person name="Karasinski D."/>
            <person name="Kautmanova I."/>
            <person name="Kiss B."/>
            <person name="Kocsube S."/>
            <person name="Kotiranta H."/>
            <person name="LaButti K.M."/>
            <person name="Lechner B.E."/>
            <person name="Liimatainen K."/>
            <person name="Lipzen A."/>
            <person name="Lukacs Z."/>
            <person name="Mihaltcheva S."/>
            <person name="Morgado L.N."/>
            <person name="Niskanen T."/>
            <person name="Noordeloos M.E."/>
            <person name="Ohm R.A."/>
            <person name="Ortiz-Santana B."/>
            <person name="Ovrebo C."/>
            <person name="Racz N."/>
            <person name="Riley R."/>
            <person name="Savchenko A."/>
            <person name="Shiryaev A."/>
            <person name="Soop K."/>
            <person name="Spirin V."/>
            <person name="Szebenyi C."/>
            <person name="Tomsovsky M."/>
            <person name="Tulloss R.E."/>
            <person name="Uehling J."/>
            <person name="Grigoriev I.V."/>
            <person name="Vagvolgyi C."/>
            <person name="Papp T."/>
            <person name="Martin F.M."/>
            <person name="Miettinen O."/>
            <person name="Hibbett D.S."/>
            <person name="Nagy L.G."/>
        </authorList>
    </citation>
    <scope>NUCLEOTIDE SEQUENCE [LARGE SCALE GENOMIC DNA]</scope>
    <source>
        <strain evidence="2 3">CBS 121175</strain>
    </source>
</reference>
<name>A0A5C3KUE9_COPMA</name>
<protein>
    <recommendedName>
        <fullName evidence="4">Methyltransferase</fullName>
    </recommendedName>
</protein>
<evidence type="ECO:0008006" key="4">
    <source>
        <dbReference type="Google" id="ProtNLM"/>
    </source>
</evidence>
<sequence length="279" mass="32183">MAIADVPSTVSNLTYFIPPVDGRPAYQYVNADPATGKAAHNYDRKQYPVEVENIRGQEDRYLLNEAGFQFLHYPTKHTLTFDDDERIKREYYPDSVELLKNFTGASHVVVFDHTVRRHRPDEIDDGPAKRKPLPQVHIDQTPKSVRDRAHRHIGPNAETLLKKRCQLVNVWRPINHAAWDVPLACCDYRSVDPNDPLPITLIYPDMEGEFYGVAYSPEHRWKYMRGMTPDEALLIKCYDSIQDGSVALWTPHTAFKDPSAPKDAPFRESIELRAFLFYD</sequence>
<proteinExistence type="inferred from homology"/>
<dbReference type="PANTHER" id="PTHR34598">
    <property type="entry name" value="BLL6449 PROTEIN"/>
    <property type="match status" value="1"/>
</dbReference>
<evidence type="ECO:0000313" key="3">
    <source>
        <dbReference type="Proteomes" id="UP000307440"/>
    </source>
</evidence>
<dbReference type="Proteomes" id="UP000307440">
    <property type="component" value="Unassembled WGS sequence"/>
</dbReference>
<evidence type="ECO:0000313" key="2">
    <source>
        <dbReference type="EMBL" id="TFK19498.1"/>
    </source>
</evidence>
<keyword evidence="3" id="KW-1185">Reference proteome</keyword>
<accession>A0A5C3KUE9</accession>
<dbReference type="PANTHER" id="PTHR34598:SF3">
    <property type="entry name" value="OXIDOREDUCTASE AN1597"/>
    <property type="match status" value="1"/>
</dbReference>
<dbReference type="NCBIfam" id="NF041278">
    <property type="entry name" value="CmcJ_NvfI_EfuI"/>
    <property type="match status" value="1"/>
</dbReference>
<dbReference type="AlphaFoldDB" id="A0A5C3KUE9"/>
<comment type="similarity">
    <text evidence="1">Belongs to the asaB hydroxylase/desaturase family.</text>
</comment>
<dbReference type="OrthoDB" id="412788at2759"/>
<organism evidence="2 3">
    <name type="scientific">Coprinopsis marcescibilis</name>
    <name type="common">Agaric fungus</name>
    <name type="synonym">Psathyrella marcescibilis</name>
    <dbReference type="NCBI Taxonomy" id="230819"/>
    <lineage>
        <taxon>Eukaryota</taxon>
        <taxon>Fungi</taxon>
        <taxon>Dikarya</taxon>
        <taxon>Basidiomycota</taxon>
        <taxon>Agaricomycotina</taxon>
        <taxon>Agaricomycetes</taxon>
        <taxon>Agaricomycetidae</taxon>
        <taxon>Agaricales</taxon>
        <taxon>Agaricineae</taxon>
        <taxon>Psathyrellaceae</taxon>
        <taxon>Coprinopsis</taxon>
    </lineage>
</organism>
<dbReference type="GO" id="GO:0016491">
    <property type="term" value="F:oxidoreductase activity"/>
    <property type="evidence" value="ECO:0007669"/>
    <property type="project" value="InterPro"/>
</dbReference>
<gene>
    <name evidence="2" type="ORF">FA15DRAFT_759998</name>
</gene>